<name>A0A0E0JWB6_ORYPU</name>
<proteinExistence type="predicted"/>
<accession>A0A0E0JWB6</accession>
<protein>
    <submittedName>
        <fullName evidence="1">Uncharacterized protein</fullName>
    </submittedName>
</protein>
<dbReference type="AlphaFoldDB" id="A0A0E0JWB6"/>
<evidence type="ECO:0000313" key="2">
    <source>
        <dbReference type="Proteomes" id="UP000026962"/>
    </source>
</evidence>
<dbReference type="Proteomes" id="UP000026962">
    <property type="component" value="Chromosome 2"/>
</dbReference>
<dbReference type="HOGENOM" id="CLU_1512940_0_0_1"/>
<sequence>MTTIRAAVPKRAVAVAVAVSHAGTQRRGQEAHLHPYGSHDPVTSCVAATKNACFCLVSASANARMEKDPPRSSCCFFVSVRRRPLTARMKILVFGQGKDKLFIQAYCPNGRLRPGRQPNSPEFSFSRRGPKAHTKRRCYCSCQDDDEKDICTATRSLNTSRSICSTPSPTSALGRPRC</sequence>
<keyword evidence="2" id="KW-1185">Reference proteome</keyword>
<evidence type="ECO:0000313" key="1">
    <source>
        <dbReference type="EnsemblPlants" id="OPUNC02G05170.1"/>
    </source>
</evidence>
<organism evidence="1">
    <name type="scientific">Oryza punctata</name>
    <name type="common">Red rice</name>
    <dbReference type="NCBI Taxonomy" id="4537"/>
    <lineage>
        <taxon>Eukaryota</taxon>
        <taxon>Viridiplantae</taxon>
        <taxon>Streptophyta</taxon>
        <taxon>Embryophyta</taxon>
        <taxon>Tracheophyta</taxon>
        <taxon>Spermatophyta</taxon>
        <taxon>Magnoliopsida</taxon>
        <taxon>Liliopsida</taxon>
        <taxon>Poales</taxon>
        <taxon>Poaceae</taxon>
        <taxon>BOP clade</taxon>
        <taxon>Oryzoideae</taxon>
        <taxon>Oryzeae</taxon>
        <taxon>Oryzinae</taxon>
        <taxon>Oryza</taxon>
    </lineage>
</organism>
<dbReference type="Gramene" id="OPUNC02G05170.1">
    <property type="protein sequence ID" value="OPUNC02G05170.1"/>
    <property type="gene ID" value="OPUNC02G05170"/>
</dbReference>
<reference evidence="1" key="2">
    <citation type="submission" date="2018-05" db="EMBL/GenBank/DDBJ databases">
        <title>OpunRS2 (Oryza punctata Reference Sequence Version 2).</title>
        <authorList>
            <person name="Zhang J."/>
            <person name="Kudrna D."/>
            <person name="Lee S."/>
            <person name="Talag J."/>
            <person name="Welchert J."/>
            <person name="Wing R.A."/>
        </authorList>
    </citation>
    <scope>NUCLEOTIDE SEQUENCE [LARGE SCALE GENOMIC DNA]</scope>
</reference>
<reference evidence="1" key="1">
    <citation type="submission" date="2015-04" db="UniProtKB">
        <authorList>
            <consortium name="EnsemblPlants"/>
        </authorList>
    </citation>
    <scope>IDENTIFICATION</scope>
</reference>
<dbReference type="EnsemblPlants" id="OPUNC02G05170.1">
    <property type="protein sequence ID" value="OPUNC02G05170.1"/>
    <property type="gene ID" value="OPUNC02G05170"/>
</dbReference>